<keyword evidence="8" id="KW-0800">Toxin</keyword>
<evidence type="ECO:0000256" key="4">
    <source>
        <dbReference type="ARBA" id="ARBA00022723"/>
    </source>
</evidence>
<dbReference type="EMBL" id="CP070499">
    <property type="protein sequence ID" value="QSB14783.1"/>
    <property type="molecule type" value="Genomic_DNA"/>
</dbReference>
<evidence type="ECO:0000256" key="5">
    <source>
        <dbReference type="ARBA" id="ARBA00022801"/>
    </source>
</evidence>
<comment type="function">
    <text evidence="8">Toxic component of a toxin-antitoxin (TA) system. An RNase.</text>
</comment>
<sequence>MTYLIDTSALVRVLRRQASLVRQEQIERGLIAICDPVVAEVLTIADAKHYQRVEQGLHDAYPWVSMPDDLWGTVNEVRRELAGHSQHHGLSVADLLVVASALRHRLTVLHEDGDYETVSRIVPDLQQERLSAY</sequence>
<feature type="binding site" evidence="8">
    <location>
        <position position="6"/>
    </location>
    <ligand>
        <name>Mg(2+)</name>
        <dbReference type="ChEBI" id="CHEBI:18420"/>
    </ligand>
</feature>
<dbReference type="KEGG" id="nhy:JQS43_25640"/>
<dbReference type="AlphaFoldDB" id="A0A895YHB7"/>
<dbReference type="GO" id="GO:0000287">
    <property type="term" value="F:magnesium ion binding"/>
    <property type="evidence" value="ECO:0007669"/>
    <property type="project" value="UniProtKB-UniRule"/>
</dbReference>
<dbReference type="Gene3D" id="3.40.50.1010">
    <property type="entry name" value="5'-nuclease"/>
    <property type="match status" value="1"/>
</dbReference>
<keyword evidence="2 8" id="KW-1277">Toxin-antitoxin system</keyword>
<evidence type="ECO:0000256" key="8">
    <source>
        <dbReference type="HAMAP-Rule" id="MF_00265"/>
    </source>
</evidence>
<dbReference type="SUPFAM" id="SSF88723">
    <property type="entry name" value="PIN domain-like"/>
    <property type="match status" value="1"/>
</dbReference>
<name>A0A895YHB7_9ACTN</name>
<dbReference type="GO" id="GO:0016787">
    <property type="term" value="F:hydrolase activity"/>
    <property type="evidence" value="ECO:0007669"/>
    <property type="project" value="UniProtKB-KW"/>
</dbReference>
<evidence type="ECO:0000256" key="6">
    <source>
        <dbReference type="ARBA" id="ARBA00022842"/>
    </source>
</evidence>
<protein>
    <recommendedName>
        <fullName evidence="8">Ribonuclease VapC</fullName>
        <shortName evidence="8">RNase VapC</shortName>
        <ecNumber evidence="8">3.1.-.-</ecNumber>
    </recommendedName>
    <alternativeName>
        <fullName evidence="8">Toxin VapC</fullName>
    </alternativeName>
</protein>
<dbReference type="PANTHER" id="PTHR33653:SF1">
    <property type="entry name" value="RIBONUCLEASE VAPC2"/>
    <property type="match status" value="1"/>
</dbReference>
<keyword evidence="5 8" id="KW-0378">Hydrolase</keyword>
<accession>A0A895YHB7</accession>
<comment type="similarity">
    <text evidence="7 8">Belongs to the PINc/VapC protein family.</text>
</comment>
<dbReference type="PANTHER" id="PTHR33653">
    <property type="entry name" value="RIBONUCLEASE VAPC2"/>
    <property type="match status" value="1"/>
</dbReference>
<evidence type="ECO:0000259" key="9">
    <source>
        <dbReference type="Pfam" id="PF01850"/>
    </source>
</evidence>
<reference evidence="10" key="1">
    <citation type="submission" date="2021-02" db="EMBL/GenBank/DDBJ databases">
        <title>Natrosporangium hydrolyticum gen. nov., sp. nov, a haloalkaliphilic actinobacterium from a soda solonchak soil.</title>
        <authorList>
            <person name="Sorokin D.Y."/>
            <person name="Khijniak T.V."/>
            <person name="Zakharycheva A.P."/>
            <person name="Boueva O.V."/>
            <person name="Ariskina E.V."/>
            <person name="Hahnke R.L."/>
            <person name="Bunk B."/>
            <person name="Sproer C."/>
            <person name="Schumann P."/>
            <person name="Evtushenko L.I."/>
            <person name="Kublanov I.V."/>
        </authorList>
    </citation>
    <scope>NUCLEOTIDE SEQUENCE</scope>
    <source>
        <strain evidence="10">DSM 106523</strain>
    </source>
</reference>
<dbReference type="Pfam" id="PF01850">
    <property type="entry name" value="PIN"/>
    <property type="match status" value="1"/>
</dbReference>
<evidence type="ECO:0000256" key="3">
    <source>
        <dbReference type="ARBA" id="ARBA00022722"/>
    </source>
</evidence>
<dbReference type="InterPro" id="IPR002716">
    <property type="entry name" value="PIN_dom"/>
</dbReference>
<keyword evidence="4 8" id="KW-0479">Metal-binding</keyword>
<keyword evidence="11" id="KW-1185">Reference proteome</keyword>
<evidence type="ECO:0000256" key="1">
    <source>
        <dbReference type="ARBA" id="ARBA00001946"/>
    </source>
</evidence>
<feature type="domain" description="PIN" evidence="9">
    <location>
        <begin position="3"/>
        <end position="119"/>
    </location>
</feature>
<evidence type="ECO:0000256" key="2">
    <source>
        <dbReference type="ARBA" id="ARBA00022649"/>
    </source>
</evidence>
<dbReference type="Proteomes" id="UP000662857">
    <property type="component" value="Chromosome"/>
</dbReference>
<dbReference type="InterPro" id="IPR022907">
    <property type="entry name" value="VapC_family"/>
</dbReference>
<dbReference type="EC" id="3.1.-.-" evidence="8"/>
<proteinExistence type="inferred from homology"/>
<comment type="cofactor">
    <cofactor evidence="1 8">
        <name>Mg(2+)</name>
        <dbReference type="ChEBI" id="CHEBI:18420"/>
    </cofactor>
</comment>
<evidence type="ECO:0000313" key="10">
    <source>
        <dbReference type="EMBL" id="QSB14783.1"/>
    </source>
</evidence>
<dbReference type="GO" id="GO:0090729">
    <property type="term" value="F:toxin activity"/>
    <property type="evidence" value="ECO:0007669"/>
    <property type="project" value="UniProtKB-KW"/>
</dbReference>
<feature type="binding site" evidence="8">
    <location>
        <position position="94"/>
    </location>
    <ligand>
        <name>Mg(2+)</name>
        <dbReference type="ChEBI" id="CHEBI:18420"/>
    </ligand>
</feature>
<dbReference type="InterPro" id="IPR029060">
    <property type="entry name" value="PIN-like_dom_sf"/>
</dbReference>
<dbReference type="GO" id="GO:0004540">
    <property type="term" value="F:RNA nuclease activity"/>
    <property type="evidence" value="ECO:0007669"/>
    <property type="project" value="InterPro"/>
</dbReference>
<keyword evidence="3 8" id="KW-0540">Nuclease</keyword>
<dbReference type="InterPro" id="IPR050556">
    <property type="entry name" value="Type_II_TA_system_RNase"/>
</dbReference>
<keyword evidence="6 8" id="KW-0460">Magnesium</keyword>
<evidence type="ECO:0000313" key="11">
    <source>
        <dbReference type="Proteomes" id="UP000662857"/>
    </source>
</evidence>
<dbReference type="HAMAP" id="MF_00265">
    <property type="entry name" value="VapC_Nob1"/>
    <property type="match status" value="1"/>
</dbReference>
<dbReference type="RefSeq" id="WP_239676940.1">
    <property type="nucleotide sequence ID" value="NZ_CP070499.1"/>
</dbReference>
<evidence type="ECO:0000256" key="7">
    <source>
        <dbReference type="ARBA" id="ARBA00038093"/>
    </source>
</evidence>
<gene>
    <name evidence="8" type="primary">vapC</name>
    <name evidence="10" type="ORF">JQS43_25640</name>
</gene>
<organism evidence="10 11">
    <name type="scientific">Natronosporangium hydrolyticum</name>
    <dbReference type="NCBI Taxonomy" id="2811111"/>
    <lineage>
        <taxon>Bacteria</taxon>
        <taxon>Bacillati</taxon>
        <taxon>Actinomycetota</taxon>
        <taxon>Actinomycetes</taxon>
        <taxon>Micromonosporales</taxon>
        <taxon>Micromonosporaceae</taxon>
        <taxon>Natronosporangium</taxon>
    </lineage>
</organism>